<feature type="compositionally biased region" description="Acidic residues" evidence="4">
    <location>
        <begin position="426"/>
        <end position="436"/>
    </location>
</feature>
<dbReference type="Gene3D" id="2.30.30.140">
    <property type="match status" value="1"/>
</dbReference>
<keyword evidence="7" id="KW-1185">Reference proteome</keyword>
<dbReference type="InterPro" id="IPR041297">
    <property type="entry name" value="Crb2_Tudor"/>
</dbReference>
<dbReference type="SMART" id="SM00292">
    <property type="entry name" value="BRCT"/>
    <property type="match status" value="1"/>
</dbReference>
<feature type="region of interest" description="Disordered" evidence="4">
    <location>
        <begin position="1047"/>
        <end position="1074"/>
    </location>
</feature>
<feature type="compositionally biased region" description="Basic and acidic residues" evidence="4">
    <location>
        <begin position="568"/>
        <end position="580"/>
    </location>
</feature>
<feature type="region of interest" description="Disordered" evidence="4">
    <location>
        <begin position="813"/>
        <end position="882"/>
    </location>
</feature>
<feature type="domain" description="BRCT" evidence="5">
    <location>
        <begin position="1082"/>
        <end position="1188"/>
    </location>
</feature>
<gene>
    <name evidence="6" type="ORF">Z518_00935</name>
</gene>
<sequence length="1360" mass="148497">METDNESIDISSIKFAVLQQPLESVHEQPSSEDSLVGGQQHSTTKSAFAQPSQVQPALPAAGPFFDAVPELASTVPDSQLPLASDVGVDTQLQLLPLPPPFAVSSKPISAAQKIMSQASDIATQELSPSHFESILNRSRSAVDQQPEEDGHEDETQPTLHEGDEGHIDLISSFVSPREEVKGADSDQVDFSPTQTQHGLPQFPESQCFKTPAAAGKKRKYNGDVMDSPILPRNPLRGGNVESTAHVMGLSQAFAATQANTSPFIQNINSELRSDRPSPNIDLQPRPFTVASPSPLRPLSVFKRASTEPASRYISVKQSQMERERQAQLKQQGMTDNDDDDDDGFGDEPGSIATSRRKEVEKRRRAAFDRLSSPSKHPRRGVSLSKSSPIRGPSRDSPRRAPSVSPNKLLDHSSPAHDNHPSPGRESEEETEQEDNADIAVTRSSQGLLLLDEEDKENFSDGGSQVPETTARLQRIMNDLPPQVQDSPLLSTRRGSNHINQLTTLYSSEPFAVADSQPSQMLKQRQAVTQTPKSTSAEGSDFVPQSPTASPQRTITAHRDSSEGPLENRTSEEGESDRVPEEATVTSALHSTIPETSSNEEGQNGNSLGNSKTKQQTLDSRGEFEIAQTRLPTGANSDRPSVVGLSSPPVITTPPGRRRKRMAEIAAEPSPFKSQPSFNASEALQFDPDFQSPFKDGSPFAIEAYDEANQAGSQYCLAETHQETIAGQMSGTNGPSEHQEAQNTISRVAQVLGNNRIESILSSYPRRERKPTSKLPAASKYQTQPVYSASRISTWDLDVSPPPKSVPVIKPALKRKANDFEQPQNGNTIAVTKRPKPTKGKLSSKTSLLADPGGDEQRDSPDPITLSELAKSESGKEEARVSTRTVTAPNMVFACFNGKTRAYYPARCLGPSTKNEGRFSIQWEGYEPDEIDEHGIRSLDLRIGDQVKVNMEGVPKVSYIIRGFKDKIVQGNADSDRHTITDVQGFKTLLVAPKQRKSLPADMSTNCVKKVPVSSIYLDNNMWGQMKNRVYEYKPSIHEALLSGISTPLDPASAPSTPPSRSRRGATITAPLASGPTTIPNVSPEGIFANMAFAISYEDSWRKNKLASLIQSNGGLVLKESFLDLFETDSTELRSQFSDLYFTALLTERHSRKEKYMQALALGIPCLSGKWAEACINANGIVDWKTYLLPAGESAELDGATRSRILPVSQYSTLVKVEEMISSRLQMLQGSRVAVVSGRGRADARRPVFMFLIRALGAQTVVVEPDLGSAKAALDKSRVNGDDEGDCEGDTVDYVLVDDRDIQAARAMFSPPPSEKSGKKSRIEMEQHPPLPQTQAEQRNVKVLCNEDIVQSLILGRLWVR</sequence>
<dbReference type="GO" id="GO:0045944">
    <property type="term" value="P:positive regulation of transcription by RNA polymerase II"/>
    <property type="evidence" value="ECO:0007669"/>
    <property type="project" value="TreeGrafter"/>
</dbReference>
<dbReference type="CDD" id="cd17724">
    <property type="entry name" value="BRCT_p53bp1_rpt2"/>
    <property type="match status" value="1"/>
</dbReference>
<dbReference type="STRING" id="1442369.A0A0D2IUS6"/>
<evidence type="ECO:0000256" key="4">
    <source>
        <dbReference type="SAM" id="MobiDB-lite"/>
    </source>
</evidence>
<dbReference type="SUPFAM" id="SSF52113">
    <property type="entry name" value="BRCT domain"/>
    <property type="match status" value="1"/>
</dbReference>
<dbReference type="PANTHER" id="PTHR15321:SF3">
    <property type="entry name" value="TP53-BINDING PROTEIN 1"/>
    <property type="match status" value="1"/>
</dbReference>
<evidence type="ECO:0000259" key="5">
    <source>
        <dbReference type="PROSITE" id="PS50172"/>
    </source>
</evidence>
<feature type="region of interest" description="Disordered" evidence="4">
    <location>
        <begin position="136"/>
        <end position="164"/>
    </location>
</feature>
<evidence type="ECO:0000256" key="3">
    <source>
        <dbReference type="ARBA" id="ARBA00023242"/>
    </source>
</evidence>
<keyword evidence="3" id="KW-0539">Nucleus</keyword>
<feature type="compositionally biased region" description="Basic and acidic residues" evidence="4">
    <location>
        <begin position="1315"/>
        <end position="1326"/>
    </location>
</feature>
<dbReference type="PROSITE" id="PS50172">
    <property type="entry name" value="BRCT"/>
    <property type="match status" value="1"/>
</dbReference>
<evidence type="ECO:0000313" key="6">
    <source>
        <dbReference type="EMBL" id="KIX09854.1"/>
    </source>
</evidence>
<dbReference type="OrthoDB" id="129353at2759"/>
<feature type="region of interest" description="Disordered" evidence="4">
    <location>
        <begin position="269"/>
        <end position="468"/>
    </location>
</feature>
<accession>A0A0D2IUS6</accession>
<dbReference type="GO" id="GO:0000077">
    <property type="term" value="P:DNA damage checkpoint signaling"/>
    <property type="evidence" value="ECO:0007669"/>
    <property type="project" value="TreeGrafter"/>
</dbReference>
<feature type="compositionally biased region" description="Polar residues" evidence="4">
    <location>
        <begin position="515"/>
        <end position="554"/>
    </location>
</feature>
<feature type="compositionally biased region" description="Polar residues" evidence="4">
    <location>
        <begin position="27"/>
        <end position="55"/>
    </location>
</feature>
<evidence type="ECO:0000256" key="2">
    <source>
        <dbReference type="ARBA" id="ARBA00022763"/>
    </source>
</evidence>
<dbReference type="InterPro" id="IPR047250">
    <property type="entry name" value="BRCT_p53bp1-like_rpt2"/>
</dbReference>
<feature type="compositionally biased region" description="Basic and acidic residues" evidence="4">
    <location>
        <begin position="355"/>
        <end position="367"/>
    </location>
</feature>
<dbReference type="Proteomes" id="UP000053617">
    <property type="component" value="Unassembled WGS sequence"/>
</dbReference>
<protein>
    <recommendedName>
        <fullName evidence="5">BRCT domain-containing protein</fullName>
    </recommendedName>
</protein>
<feature type="region of interest" description="Disordered" evidence="4">
    <location>
        <begin position="1307"/>
        <end position="1336"/>
    </location>
</feature>
<feature type="compositionally biased region" description="Acidic residues" evidence="4">
    <location>
        <begin position="335"/>
        <end position="345"/>
    </location>
</feature>
<evidence type="ECO:0000313" key="7">
    <source>
        <dbReference type="Proteomes" id="UP000053617"/>
    </source>
</evidence>
<dbReference type="PANTHER" id="PTHR15321">
    <property type="entry name" value="TUMOR SUPPRESSOR P53-BINDING PROTEIN 1"/>
    <property type="match status" value="1"/>
</dbReference>
<dbReference type="InterPro" id="IPR001357">
    <property type="entry name" value="BRCT_dom"/>
</dbReference>
<dbReference type="Gene3D" id="3.40.50.10190">
    <property type="entry name" value="BRCT domain"/>
    <property type="match status" value="1"/>
</dbReference>
<feature type="region of interest" description="Disordered" evidence="4">
    <location>
        <begin position="515"/>
        <end position="658"/>
    </location>
</feature>
<dbReference type="Pfam" id="PF18115">
    <property type="entry name" value="Tudor_3"/>
    <property type="match status" value="1"/>
</dbReference>
<feature type="region of interest" description="Disordered" evidence="4">
    <location>
        <begin position="23"/>
        <end position="61"/>
    </location>
</feature>
<feature type="region of interest" description="Disordered" evidence="4">
    <location>
        <begin position="759"/>
        <end position="782"/>
    </location>
</feature>
<dbReference type="GO" id="GO:0042393">
    <property type="term" value="F:histone binding"/>
    <property type="evidence" value="ECO:0007669"/>
    <property type="project" value="TreeGrafter"/>
</dbReference>
<name>A0A0D2IUS6_9EURO</name>
<feature type="compositionally biased region" description="Polar residues" evidence="4">
    <location>
        <begin position="820"/>
        <end position="829"/>
    </location>
</feature>
<dbReference type="InterPro" id="IPR047249">
    <property type="entry name" value="BRCT_p53bp1-like_rpt1"/>
</dbReference>
<reference evidence="6 7" key="1">
    <citation type="submission" date="2015-01" db="EMBL/GenBank/DDBJ databases">
        <title>The Genome Sequence of Rhinocladiella mackenzie CBS 650.93.</title>
        <authorList>
            <consortium name="The Broad Institute Genomics Platform"/>
            <person name="Cuomo C."/>
            <person name="de Hoog S."/>
            <person name="Gorbushina A."/>
            <person name="Stielow B."/>
            <person name="Teixiera M."/>
            <person name="Abouelleil A."/>
            <person name="Chapman S.B."/>
            <person name="Priest M."/>
            <person name="Young S.K."/>
            <person name="Wortman J."/>
            <person name="Nusbaum C."/>
            <person name="Birren B."/>
        </authorList>
    </citation>
    <scope>NUCLEOTIDE SEQUENCE [LARGE SCALE GENOMIC DNA]</scope>
    <source>
        <strain evidence="6 7">CBS 650.93</strain>
    </source>
</reference>
<dbReference type="GeneID" id="25289006"/>
<keyword evidence="2" id="KW-0227">DNA damage</keyword>
<comment type="subcellular location">
    <subcellularLocation>
        <location evidence="1">Nucleus</location>
    </subcellularLocation>
</comment>
<dbReference type="GO" id="GO:0005634">
    <property type="term" value="C:nucleus"/>
    <property type="evidence" value="ECO:0007669"/>
    <property type="project" value="UniProtKB-SubCell"/>
</dbReference>
<dbReference type="VEuPathDB" id="FungiDB:Z518_00935"/>
<dbReference type="InterPro" id="IPR036420">
    <property type="entry name" value="BRCT_dom_sf"/>
</dbReference>
<feature type="compositionally biased region" description="Basic and acidic residues" evidence="4">
    <location>
        <begin position="408"/>
        <end position="425"/>
    </location>
</feature>
<evidence type="ECO:0000256" key="1">
    <source>
        <dbReference type="ARBA" id="ARBA00004123"/>
    </source>
</evidence>
<dbReference type="HOGENOM" id="CLU_002263_0_0_1"/>
<dbReference type="CDD" id="cd17745">
    <property type="entry name" value="BRCT_p53bp1_rpt1"/>
    <property type="match status" value="1"/>
</dbReference>
<feature type="compositionally biased region" description="Basic and acidic residues" evidence="4">
    <location>
        <begin position="869"/>
        <end position="880"/>
    </location>
</feature>
<feature type="compositionally biased region" description="Polar residues" evidence="4">
    <location>
        <begin position="583"/>
        <end position="618"/>
    </location>
</feature>
<proteinExistence type="predicted"/>
<dbReference type="EMBL" id="KN847475">
    <property type="protein sequence ID" value="KIX09854.1"/>
    <property type="molecule type" value="Genomic_DNA"/>
</dbReference>
<organism evidence="6 7">
    <name type="scientific">Rhinocladiella mackenziei CBS 650.93</name>
    <dbReference type="NCBI Taxonomy" id="1442369"/>
    <lineage>
        <taxon>Eukaryota</taxon>
        <taxon>Fungi</taxon>
        <taxon>Dikarya</taxon>
        <taxon>Ascomycota</taxon>
        <taxon>Pezizomycotina</taxon>
        <taxon>Eurotiomycetes</taxon>
        <taxon>Chaetothyriomycetidae</taxon>
        <taxon>Chaetothyriales</taxon>
        <taxon>Herpotrichiellaceae</taxon>
        <taxon>Rhinocladiella</taxon>
    </lineage>
</organism>
<feature type="compositionally biased region" description="Polar residues" evidence="4">
    <location>
        <begin position="629"/>
        <end position="638"/>
    </location>
</feature>
<dbReference type="RefSeq" id="XP_013276990.1">
    <property type="nucleotide sequence ID" value="XM_013421536.1"/>
</dbReference>
<dbReference type="InterPro" id="IPR047252">
    <property type="entry name" value="TP53BP1-like"/>
</dbReference>